<keyword evidence="1" id="KW-0812">Transmembrane</keyword>
<evidence type="ECO:0000256" key="1">
    <source>
        <dbReference type="SAM" id="Phobius"/>
    </source>
</evidence>
<evidence type="ECO:0000313" key="2">
    <source>
        <dbReference type="EMBL" id="GGN23654.1"/>
    </source>
</evidence>
<gene>
    <name evidence="2" type="ORF">GCM10011609_76570</name>
</gene>
<keyword evidence="1" id="KW-0472">Membrane</keyword>
<name>A0ABQ2INQ8_9PSEU</name>
<protein>
    <submittedName>
        <fullName evidence="2">Uncharacterized protein</fullName>
    </submittedName>
</protein>
<feature type="transmembrane region" description="Helical" evidence="1">
    <location>
        <begin position="38"/>
        <end position="59"/>
    </location>
</feature>
<feature type="transmembrane region" description="Helical" evidence="1">
    <location>
        <begin position="12"/>
        <end position="32"/>
    </location>
</feature>
<dbReference type="RefSeq" id="WP_189159778.1">
    <property type="nucleotide sequence ID" value="NZ_BMNC01000019.1"/>
</dbReference>
<sequence length="86" mass="8646">MREGVVSGAWARTVLVLAVGALLAAGVINVLIAVTEAVLWPVGVGVGWVVVAAGVSIWADTAATSRLRTPCAAPEGVAAAEAVRQR</sequence>
<dbReference type="Proteomes" id="UP000597656">
    <property type="component" value="Unassembled WGS sequence"/>
</dbReference>
<keyword evidence="1" id="KW-1133">Transmembrane helix</keyword>
<keyword evidence="3" id="KW-1185">Reference proteome</keyword>
<reference evidence="3" key="1">
    <citation type="journal article" date="2019" name="Int. J. Syst. Evol. Microbiol.">
        <title>The Global Catalogue of Microorganisms (GCM) 10K type strain sequencing project: providing services to taxonomists for standard genome sequencing and annotation.</title>
        <authorList>
            <consortium name="The Broad Institute Genomics Platform"/>
            <consortium name="The Broad Institute Genome Sequencing Center for Infectious Disease"/>
            <person name="Wu L."/>
            <person name="Ma J."/>
        </authorList>
    </citation>
    <scope>NUCLEOTIDE SEQUENCE [LARGE SCALE GENOMIC DNA]</scope>
    <source>
        <strain evidence="3">CGMCC 4.7319</strain>
    </source>
</reference>
<dbReference type="EMBL" id="BMNC01000019">
    <property type="protein sequence ID" value="GGN23654.1"/>
    <property type="molecule type" value="Genomic_DNA"/>
</dbReference>
<evidence type="ECO:0000313" key="3">
    <source>
        <dbReference type="Proteomes" id="UP000597656"/>
    </source>
</evidence>
<organism evidence="2 3">
    <name type="scientific">Lentzea pudingi</name>
    <dbReference type="NCBI Taxonomy" id="1789439"/>
    <lineage>
        <taxon>Bacteria</taxon>
        <taxon>Bacillati</taxon>
        <taxon>Actinomycetota</taxon>
        <taxon>Actinomycetes</taxon>
        <taxon>Pseudonocardiales</taxon>
        <taxon>Pseudonocardiaceae</taxon>
        <taxon>Lentzea</taxon>
    </lineage>
</organism>
<comment type="caution">
    <text evidence="2">The sequence shown here is derived from an EMBL/GenBank/DDBJ whole genome shotgun (WGS) entry which is preliminary data.</text>
</comment>
<proteinExistence type="predicted"/>
<accession>A0ABQ2INQ8</accession>